<reference evidence="1 2" key="1">
    <citation type="journal article" date="2019" name="Nat. Med.">
        <title>A library of human gut bacterial isolates paired with longitudinal multiomics data enables mechanistic microbiome research.</title>
        <authorList>
            <person name="Poyet M."/>
            <person name="Groussin M."/>
            <person name="Gibbons S.M."/>
            <person name="Avila-Pacheco J."/>
            <person name="Jiang X."/>
            <person name="Kearney S.M."/>
            <person name="Perrotta A.R."/>
            <person name="Berdy B."/>
            <person name="Zhao S."/>
            <person name="Lieberman T.D."/>
            <person name="Swanson P.K."/>
            <person name="Smith M."/>
            <person name="Roesemann S."/>
            <person name="Alexander J.E."/>
            <person name="Rich S.A."/>
            <person name="Livny J."/>
            <person name="Vlamakis H."/>
            <person name="Clish C."/>
            <person name="Bullock K."/>
            <person name="Deik A."/>
            <person name="Scott J."/>
            <person name="Pierce K.A."/>
            <person name="Xavier R.J."/>
            <person name="Alm E.J."/>
        </authorList>
    </citation>
    <scope>NUCLEOTIDE SEQUENCE [LARGE SCALE GENOMIC DNA]</scope>
    <source>
        <strain evidence="1 2">BIOML-A1</strain>
    </source>
</reference>
<protein>
    <submittedName>
        <fullName evidence="1">Uncharacterized protein</fullName>
    </submittedName>
</protein>
<sequence length="23" mass="2591">MNSWMDLAMRVQSIAQAGIDDHT</sequence>
<gene>
    <name evidence="1" type="ORF">GMD30_14515</name>
</gene>
<evidence type="ECO:0000313" key="1">
    <source>
        <dbReference type="EMBL" id="MTR82867.1"/>
    </source>
</evidence>
<name>A0A844KQV6_9FIRM</name>
<accession>A0A844KQV6</accession>
<dbReference type="AlphaFoldDB" id="A0A844KQV6"/>
<evidence type="ECO:0000313" key="2">
    <source>
        <dbReference type="Proteomes" id="UP000446657"/>
    </source>
</evidence>
<organism evidence="1 2">
    <name type="scientific">Roseburia faecis</name>
    <dbReference type="NCBI Taxonomy" id="301302"/>
    <lineage>
        <taxon>Bacteria</taxon>
        <taxon>Bacillati</taxon>
        <taxon>Bacillota</taxon>
        <taxon>Clostridia</taxon>
        <taxon>Lachnospirales</taxon>
        <taxon>Lachnospiraceae</taxon>
        <taxon>Roseburia</taxon>
    </lineage>
</organism>
<comment type="caution">
    <text evidence="1">The sequence shown here is derived from an EMBL/GenBank/DDBJ whole genome shotgun (WGS) entry which is preliminary data.</text>
</comment>
<proteinExistence type="predicted"/>
<dbReference type="Proteomes" id="UP000446657">
    <property type="component" value="Unassembled WGS sequence"/>
</dbReference>
<dbReference type="EMBL" id="WNAL01000039">
    <property type="protein sequence ID" value="MTR82867.1"/>
    <property type="molecule type" value="Genomic_DNA"/>
</dbReference>